<dbReference type="EMBL" id="KE384879">
    <property type="protein sequence ID" value="KJK73392.1"/>
    <property type="molecule type" value="Genomic_DNA"/>
</dbReference>
<accession>A0A0D9NHA3</accession>
<protein>
    <submittedName>
        <fullName evidence="1">Uncharacterized protein</fullName>
    </submittedName>
</protein>
<sequence length="55" mass="6477">MDDYIQAGVSQYVLKQLLSSSKNSIPRPKRKYGNDYTYVIVYSELYIARDYRGHI</sequence>
<reference evidence="2" key="1">
    <citation type="journal article" date="2014" name="BMC Genomics">
        <title>The genome sequence of the biocontrol fungus Metarhizium anisopliae and comparative genomics of Metarhizium species.</title>
        <authorList>
            <person name="Pattemore J.A."/>
            <person name="Hane J.K."/>
            <person name="Williams A.H."/>
            <person name="Wilson B.A."/>
            <person name="Stodart B.J."/>
            <person name="Ash G.J."/>
        </authorList>
    </citation>
    <scope>NUCLEOTIDE SEQUENCE [LARGE SCALE GENOMIC DNA]</scope>
    <source>
        <strain evidence="2">BRIP 53293</strain>
    </source>
</reference>
<dbReference type="AlphaFoldDB" id="A0A0D9NHA3"/>
<organism evidence="1 2">
    <name type="scientific">Metarhizium anisopliae BRIP 53293</name>
    <dbReference type="NCBI Taxonomy" id="1291518"/>
    <lineage>
        <taxon>Eukaryota</taxon>
        <taxon>Fungi</taxon>
        <taxon>Dikarya</taxon>
        <taxon>Ascomycota</taxon>
        <taxon>Pezizomycotina</taxon>
        <taxon>Sordariomycetes</taxon>
        <taxon>Hypocreomycetidae</taxon>
        <taxon>Hypocreales</taxon>
        <taxon>Clavicipitaceae</taxon>
        <taxon>Metarhizium</taxon>
    </lineage>
</organism>
<evidence type="ECO:0000313" key="2">
    <source>
        <dbReference type="Proteomes" id="UP000054544"/>
    </source>
</evidence>
<proteinExistence type="predicted"/>
<keyword evidence="2" id="KW-1185">Reference proteome</keyword>
<name>A0A0D9NHA3_METAN</name>
<evidence type="ECO:0000313" key="1">
    <source>
        <dbReference type="EMBL" id="KJK73392.1"/>
    </source>
</evidence>
<dbReference type="Proteomes" id="UP000054544">
    <property type="component" value="Unassembled WGS sequence"/>
</dbReference>
<gene>
    <name evidence="1" type="ORF">H634G_11405</name>
</gene>